<keyword evidence="2" id="KW-1185">Reference proteome</keyword>
<accession>A0A0R3MLL3</accession>
<dbReference type="EMBL" id="LLYA01000192">
    <property type="protein sequence ID" value="KRR18837.1"/>
    <property type="molecule type" value="Genomic_DNA"/>
</dbReference>
<sequence>MRWFRKDRPLEVWETDVQPAGNIAAAQRIREICIAAGAMAGRVATLQGRKAETEKGAEAERYQAAIKCALEIAMKMSDDAVRDVSVSQIIRLCVKANHLKTAKVLLRAIQSGGTRAELIMENPVLTDQDAAS</sequence>
<evidence type="ECO:0000313" key="1">
    <source>
        <dbReference type="EMBL" id="KRR18837.1"/>
    </source>
</evidence>
<dbReference type="AlphaFoldDB" id="A0A0R3MLL3"/>
<proteinExistence type="predicted"/>
<dbReference type="Proteomes" id="UP000052023">
    <property type="component" value="Unassembled WGS sequence"/>
</dbReference>
<reference evidence="1 2" key="1">
    <citation type="submission" date="2014-03" db="EMBL/GenBank/DDBJ databases">
        <title>Bradyrhizobium valentinum sp. nov., isolated from effective nodules of Lupinus mariae-josephae, a lupine endemic of basic-lime soils in Eastern Spain.</title>
        <authorList>
            <person name="Duran D."/>
            <person name="Rey L."/>
            <person name="Navarro A."/>
            <person name="Busquets A."/>
            <person name="Imperial J."/>
            <person name="Ruiz-Argueso T."/>
        </authorList>
    </citation>
    <scope>NUCLEOTIDE SEQUENCE [LARGE SCALE GENOMIC DNA]</scope>
    <source>
        <strain evidence="1 2">Ro19</strain>
    </source>
</reference>
<gene>
    <name evidence="1" type="ORF">CQ13_10410</name>
</gene>
<comment type="caution">
    <text evidence="1">The sequence shown here is derived from an EMBL/GenBank/DDBJ whole genome shotgun (WGS) entry which is preliminary data.</text>
</comment>
<organism evidence="1 2">
    <name type="scientific">Bradyrhizobium retamae</name>
    <dbReference type="NCBI Taxonomy" id="1300035"/>
    <lineage>
        <taxon>Bacteria</taxon>
        <taxon>Pseudomonadati</taxon>
        <taxon>Pseudomonadota</taxon>
        <taxon>Alphaproteobacteria</taxon>
        <taxon>Hyphomicrobiales</taxon>
        <taxon>Nitrobacteraceae</taxon>
        <taxon>Bradyrhizobium</taxon>
    </lineage>
</organism>
<evidence type="ECO:0000313" key="2">
    <source>
        <dbReference type="Proteomes" id="UP000052023"/>
    </source>
</evidence>
<protein>
    <submittedName>
        <fullName evidence="1">Uncharacterized protein</fullName>
    </submittedName>
</protein>
<name>A0A0R3MLL3_9BRAD</name>